<comment type="caution">
    <text evidence="2">The sequence shown here is derived from an EMBL/GenBank/DDBJ whole genome shotgun (WGS) entry which is preliminary data.</text>
</comment>
<feature type="region of interest" description="Disordered" evidence="1">
    <location>
        <begin position="135"/>
        <end position="161"/>
    </location>
</feature>
<evidence type="ECO:0000313" key="3">
    <source>
        <dbReference type="Proteomes" id="UP000298030"/>
    </source>
</evidence>
<reference evidence="2 3" key="1">
    <citation type="journal article" date="2019" name="Nat. Ecol. Evol.">
        <title>Megaphylogeny resolves global patterns of mushroom evolution.</title>
        <authorList>
            <person name="Varga T."/>
            <person name="Krizsan K."/>
            <person name="Foldi C."/>
            <person name="Dima B."/>
            <person name="Sanchez-Garcia M."/>
            <person name="Sanchez-Ramirez S."/>
            <person name="Szollosi G.J."/>
            <person name="Szarkandi J.G."/>
            <person name="Papp V."/>
            <person name="Albert L."/>
            <person name="Andreopoulos W."/>
            <person name="Angelini C."/>
            <person name="Antonin V."/>
            <person name="Barry K.W."/>
            <person name="Bougher N.L."/>
            <person name="Buchanan P."/>
            <person name="Buyck B."/>
            <person name="Bense V."/>
            <person name="Catcheside P."/>
            <person name="Chovatia M."/>
            <person name="Cooper J."/>
            <person name="Damon W."/>
            <person name="Desjardin D."/>
            <person name="Finy P."/>
            <person name="Geml J."/>
            <person name="Haridas S."/>
            <person name="Hughes K."/>
            <person name="Justo A."/>
            <person name="Karasinski D."/>
            <person name="Kautmanova I."/>
            <person name="Kiss B."/>
            <person name="Kocsube S."/>
            <person name="Kotiranta H."/>
            <person name="LaButti K.M."/>
            <person name="Lechner B.E."/>
            <person name="Liimatainen K."/>
            <person name="Lipzen A."/>
            <person name="Lukacs Z."/>
            <person name="Mihaltcheva S."/>
            <person name="Morgado L.N."/>
            <person name="Niskanen T."/>
            <person name="Noordeloos M.E."/>
            <person name="Ohm R.A."/>
            <person name="Ortiz-Santana B."/>
            <person name="Ovrebo C."/>
            <person name="Racz N."/>
            <person name="Riley R."/>
            <person name="Savchenko A."/>
            <person name="Shiryaev A."/>
            <person name="Soop K."/>
            <person name="Spirin V."/>
            <person name="Szebenyi C."/>
            <person name="Tomsovsky M."/>
            <person name="Tulloss R.E."/>
            <person name="Uehling J."/>
            <person name="Grigoriev I.V."/>
            <person name="Vagvolgyi C."/>
            <person name="Papp T."/>
            <person name="Martin F.M."/>
            <person name="Miettinen O."/>
            <person name="Hibbett D.S."/>
            <person name="Nagy L.G."/>
        </authorList>
    </citation>
    <scope>NUCLEOTIDE SEQUENCE [LARGE SCALE GENOMIC DNA]</scope>
    <source>
        <strain evidence="2 3">FP101781</strain>
    </source>
</reference>
<evidence type="ECO:0000313" key="2">
    <source>
        <dbReference type="EMBL" id="TEB20837.1"/>
    </source>
</evidence>
<proteinExistence type="predicted"/>
<organism evidence="2 3">
    <name type="scientific">Coprinellus micaceus</name>
    <name type="common">Glistening ink-cap mushroom</name>
    <name type="synonym">Coprinus micaceus</name>
    <dbReference type="NCBI Taxonomy" id="71717"/>
    <lineage>
        <taxon>Eukaryota</taxon>
        <taxon>Fungi</taxon>
        <taxon>Dikarya</taxon>
        <taxon>Basidiomycota</taxon>
        <taxon>Agaricomycotina</taxon>
        <taxon>Agaricomycetes</taxon>
        <taxon>Agaricomycetidae</taxon>
        <taxon>Agaricales</taxon>
        <taxon>Agaricineae</taxon>
        <taxon>Psathyrellaceae</taxon>
        <taxon>Coprinellus</taxon>
    </lineage>
</organism>
<accession>A0A4Y7SG32</accession>
<gene>
    <name evidence="2" type="ORF">FA13DRAFT_199932</name>
</gene>
<keyword evidence="3" id="KW-1185">Reference proteome</keyword>
<dbReference type="AlphaFoldDB" id="A0A4Y7SG32"/>
<protein>
    <submittedName>
        <fullName evidence="2">Uncharacterized protein</fullName>
    </submittedName>
</protein>
<feature type="compositionally biased region" description="Polar residues" evidence="1">
    <location>
        <begin position="135"/>
        <end position="151"/>
    </location>
</feature>
<sequence>MDRSAGWLGLRRLSRTPAECDVKSVVCSSEFLTLELCGRSLFPWHAPIVLLRVCGNGRSDGVYLVRHCLFFLLPFLFTHSQLRPHSSSPPSIVLCSVPPPVPLPVFSSPFYVPRSPSSPLPPPVPSFPLSLTRELTSPTNRATAKKTSSGNPPRRKAQEPRYGETLDSLVLAFPPTFLISMPTCHLAPLSTLAIPRRFHAFGHQLAVYLSTSSVPNPSTQPLRLEESAALPLRCRRRLVSPALRRGAAFMDRIVSERATPRRCRRIRRCPSGRWVIQRLGVTPI</sequence>
<dbReference type="Proteomes" id="UP000298030">
    <property type="component" value="Unassembled WGS sequence"/>
</dbReference>
<name>A0A4Y7SG32_COPMI</name>
<evidence type="ECO:0000256" key="1">
    <source>
        <dbReference type="SAM" id="MobiDB-lite"/>
    </source>
</evidence>
<dbReference type="EMBL" id="QPFP01000130">
    <property type="protein sequence ID" value="TEB20837.1"/>
    <property type="molecule type" value="Genomic_DNA"/>
</dbReference>